<reference evidence="7 8" key="1">
    <citation type="submission" date="2018-04" db="EMBL/GenBank/DDBJ databases">
        <title>Genomic Encyclopedia of Archaeal and Bacterial Type Strains, Phase II (KMG-II): from individual species to whole genera.</title>
        <authorList>
            <person name="Goeker M."/>
        </authorList>
    </citation>
    <scope>NUCLEOTIDE SEQUENCE [LARGE SCALE GENOMIC DNA]</scope>
    <source>
        <strain evidence="7 8">DSM 45169</strain>
    </source>
</reference>
<evidence type="ECO:0000256" key="2">
    <source>
        <dbReference type="ARBA" id="ARBA00022490"/>
    </source>
</evidence>
<dbReference type="AlphaFoldDB" id="A0A2T4ZC32"/>
<dbReference type="InterPro" id="IPR019933">
    <property type="entry name" value="DivIVA_domain"/>
</dbReference>
<evidence type="ECO:0000256" key="3">
    <source>
        <dbReference type="ARBA" id="ARBA00022618"/>
    </source>
</evidence>
<protein>
    <submittedName>
        <fullName evidence="7">DivIVA domain-containing protein</fullName>
    </submittedName>
</protein>
<dbReference type="Proteomes" id="UP000241639">
    <property type="component" value="Unassembled WGS sequence"/>
</dbReference>
<evidence type="ECO:0000313" key="7">
    <source>
        <dbReference type="EMBL" id="PTM59429.1"/>
    </source>
</evidence>
<dbReference type="OrthoDB" id="389699at2"/>
<evidence type="ECO:0000256" key="4">
    <source>
        <dbReference type="ARBA" id="ARBA00023054"/>
    </source>
</evidence>
<keyword evidence="2" id="KW-0963">Cytoplasm</keyword>
<dbReference type="GO" id="GO:0005737">
    <property type="term" value="C:cytoplasm"/>
    <property type="evidence" value="ECO:0007669"/>
    <property type="project" value="UniProtKB-SubCell"/>
</dbReference>
<comment type="subcellular location">
    <subcellularLocation>
        <location evidence="1">Cytoplasm</location>
    </subcellularLocation>
</comment>
<comment type="caution">
    <text evidence="7">The sequence shown here is derived from an EMBL/GenBank/DDBJ whole genome shotgun (WGS) entry which is preliminary data.</text>
</comment>
<dbReference type="Gene3D" id="6.10.250.660">
    <property type="match status" value="1"/>
</dbReference>
<keyword evidence="5" id="KW-0131">Cell cycle</keyword>
<evidence type="ECO:0000313" key="8">
    <source>
        <dbReference type="Proteomes" id="UP000241639"/>
    </source>
</evidence>
<sequence length="87" mass="10496">MQRLTPRDIFDKDFKTSLRGYDVDEVNHFLDLIIKNYEAVLEENHQLKEELKRTKKDGKRGLSNGQQDPTIQDILRRLERLEQMMHR</sequence>
<keyword evidence="3" id="KW-0132">Cell division</keyword>
<keyword evidence="8" id="KW-1185">Reference proteome</keyword>
<evidence type="ECO:0000256" key="6">
    <source>
        <dbReference type="SAM" id="MobiDB-lite"/>
    </source>
</evidence>
<dbReference type="PANTHER" id="PTHR35794">
    <property type="entry name" value="CELL DIVISION PROTEIN DIVIVA"/>
    <property type="match status" value="1"/>
</dbReference>
<dbReference type="Pfam" id="PF05103">
    <property type="entry name" value="DivIVA"/>
    <property type="match status" value="1"/>
</dbReference>
<dbReference type="NCBIfam" id="TIGR03544">
    <property type="entry name" value="DivI1A_domain"/>
    <property type="match status" value="1"/>
</dbReference>
<evidence type="ECO:0000256" key="5">
    <source>
        <dbReference type="ARBA" id="ARBA00023306"/>
    </source>
</evidence>
<dbReference type="RefSeq" id="WP_107726416.1">
    <property type="nucleotide sequence ID" value="NZ_PZZP01000001.1"/>
</dbReference>
<dbReference type="EMBL" id="PZZP01000001">
    <property type="protein sequence ID" value="PTM59429.1"/>
    <property type="molecule type" value="Genomic_DNA"/>
</dbReference>
<keyword evidence="4" id="KW-0175">Coiled coil</keyword>
<dbReference type="InterPro" id="IPR007793">
    <property type="entry name" value="DivIVA_fam"/>
</dbReference>
<proteinExistence type="predicted"/>
<name>A0A2T4ZC32_9BACL</name>
<gene>
    <name evidence="7" type="ORF">C8J48_2050</name>
</gene>
<organism evidence="7 8">
    <name type="scientific">Desmospora activa DSM 45169</name>
    <dbReference type="NCBI Taxonomy" id="1121389"/>
    <lineage>
        <taxon>Bacteria</taxon>
        <taxon>Bacillati</taxon>
        <taxon>Bacillota</taxon>
        <taxon>Bacilli</taxon>
        <taxon>Bacillales</taxon>
        <taxon>Thermoactinomycetaceae</taxon>
        <taxon>Desmospora</taxon>
    </lineage>
</organism>
<dbReference type="PANTHER" id="PTHR35794:SF1">
    <property type="entry name" value="CELL CYCLE PROTEIN GPSB"/>
    <property type="match status" value="1"/>
</dbReference>
<feature type="region of interest" description="Disordered" evidence="6">
    <location>
        <begin position="51"/>
        <end position="70"/>
    </location>
</feature>
<dbReference type="GO" id="GO:0051301">
    <property type="term" value="P:cell division"/>
    <property type="evidence" value="ECO:0007669"/>
    <property type="project" value="UniProtKB-KW"/>
</dbReference>
<evidence type="ECO:0000256" key="1">
    <source>
        <dbReference type="ARBA" id="ARBA00004496"/>
    </source>
</evidence>
<accession>A0A2T4ZC32</accession>